<sequence>MELKQKGEDTLIDISRPFTVTMTWTTAADFDLAAAYETKAGQQGLVYFGDHGNRDKFPYITISEDKGVGDKAGNNAEVMRIHNLDEMNYVWLFCWDYGMVKVGQAARFKDSDITLTLADDNNNRISVALDTGDSGNVCCIATIDNSATGHAKLINYSQVGTLHGLKTLEQLINIVQRLVI</sequence>
<accession>A0A090AHC7</accession>
<evidence type="ECO:0000313" key="1">
    <source>
        <dbReference type="EMBL" id="BAP54682.1"/>
    </source>
</evidence>
<evidence type="ECO:0000313" key="2">
    <source>
        <dbReference type="Proteomes" id="UP000031623"/>
    </source>
</evidence>
<dbReference type="Proteomes" id="UP000031623">
    <property type="component" value="Chromosome"/>
</dbReference>
<dbReference type="HOGENOM" id="CLU_121420_0_0_6"/>
<protein>
    <submittedName>
        <fullName evidence="1">Uncharacterized protein</fullName>
    </submittedName>
</protein>
<organism evidence="1 2">
    <name type="scientific">Thioploca ingrica</name>
    <dbReference type="NCBI Taxonomy" id="40754"/>
    <lineage>
        <taxon>Bacteria</taxon>
        <taxon>Pseudomonadati</taxon>
        <taxon>Pseudomonadota</taxon>
        <taxon>Gammaproteobacteria</taxon>
        <taxon>Thiotrichales</taxon>
        <taxon>Thiotrichaceae</taxon>
        <taxon>Thioploca</taxon>
    </lineage>
</organism>
<proteinExistence type="predicted"/>
<dbReference type="STRING" id="40754.THII_0385"/>
<dbReference type="EMBL" id="AP014633">
    <property type="protein sequence ID" value="BAP54682.1"/>
    <property type="molecule type" value="Genomic_DNA"/>
</dbReference>
<gene>
    <name evidence="1" type="ORF">THII_0385</name>
</gene>
<keyword evidence="2" id="KW-1185">Reference proteome</keyword>
<dbReference type="KEGG" id="tig:THII_0385"/>
<reference evidence="1 2" key="1">
    <citation type="journal article" date="2014" name="ISME J.">
        <title>Ecophysiology of Thioploca ingrica as revealed by the complete genome sequence supplemented with proteomic evidence.</title>
        <authorList>
            <person name="Kojima H."/>
            <person name="Ogura Y."/>
            <person name="Yamamoto N."/>
            <person name="Togashi T."/>
            <person name="Mori H."/>
            <person name="Watanabe T."/>
            <person name="Nemoto F."/>
            <person name="Kurokawa K."/>
            <person name="Hayashi T."/>
            <person name="Fukui M."/>
        </authorList>
    </citation>
    <scope>NUCLEOTIDE SEQUENCE [LARGE SCALE GENOMIC DNA]</scope>
</reference>
<dbReference type="OrthoDB" id="5624520at2"/>
<dbReference type="AlphaFoldDB" id="A0A090AHC7"/>
<name>A0A090AHC7_9GAMM</name>